<evidence type="ECO:0000313" key="14">
    <source>
        <dbReference type="EMBL" id="QIT06482.1"/>
    </source>
</evidence>
<keyword evidence="5 12" id="KW-0138">CF(0)</keyword>
<keyword evidence="7 12" id="KW-0375">Hydrogen ion transport</keyword>
<comment type="subunit">
    <text evidence="3">F-type ATPases have 2 components, CF(1) - the catalytic core - and CF(0) - the membrane proton channel.</text>
</comment>
<evidence type="ECO:0000256" key="5">
    <source>
        <dbReference type="ARBA" id="ARBA00022547"/>
    </source>
</evidence>
<comment type="subcellular location">
    <subcellularLocation>
        <location evidence="1 12">Mitochondrion membrane</location>
        <topology evidence="1 12">Single-pass membrane protein</topology>
    </subcellularLocation>
</comment>
<evidence type="ECO:0000256" key="3">
    <source>
        <dbReference type="ARBA" id="ARBA00011291"/>
    </source>
</evidence>
<dbReference type="GO" id="GO:0045259">
    <property type="term" value="C:proton-transporting ATP synthase complex"/>
    <property type="evidence" value="ECO:0007669"/>
    <property type="project" value="UniProtKB-KW"/>
</dbReference>
<evidence type="ECO:0000256" key="7">
    <source>
        <dbReference type="ARBA" id="ARBA00022781"/>
    </source>
</evidence>
<evidence type="ECO:0000256" key="2">
    <source>
        <dbReference type="ARBA" id="ARBA00008892"/>
    </source>
</evidence>
<evidence type="ECO:0000256" key="9">
    <source>
        <dbReference type="ARBA" id="ARBA00023065"/>
    </source>
</evidence>
<evidence type="ECO:0000256" key="10">
    <source>
        <dbReference type="ARBA" id="ARBA00023128"/>
    </source>
</evidence>
<evidence type="ECO:0000256" key="1">
    <source>
        <dbReference type="ARBA" id="ARBA00004304"/>
    </source>
</evidence>
<keyword evidence="4 12" id="KW-0813">Transport</keyword>
<proteinExistence type="inferred from homology"/>
<keyword evidence="8 13" id="KW-1133">Transmembrane helix</keyword>
<keyword evidence="9 12" id="KW-0406">Ion transport</keyword>
<evidence type="ECO:0000256" key="13">
    <source>
        <dbReference type="SAM" id="Phobius"/>
    </source>
</evidence>
<keyword evidence="6 12" id="KW-0812">Transmembrane</keyword>
<dbReference type="AlphaFoldDB" id="A0A6H0EVW4"/>
<reference evidence="14" key="1">
    <citation type="submission" date="2019-01" db="EMBL/GenBank/DDBJ databases">
        <title>Mitochondrial phylogenomics of Collembola.</title>
        <authorList>
            <person name="Sun X."/>
            <person name="Xie Z.-J."/>
            <person name="Dong J."/>
            <person name="Yu D.-Y."/>
        </authorList>
    </citation>
    <scope>NUCLEOTIDE SEQUENCE</scope>
</reference>
<evidence type="ECO:0000256" key="12">
    <source>
        <dbReference type="RuleBase" id="RU003661"/>
    </source>
</evidence>
<protein>
    <recommendedName>
        <fullName evidence="12">ATP synthase complex subunit 8</fullName>
    </recommendedName>
</protein>
<evidence type="ECO:0000256" key="6">
    <source>
        <dbReference type="ARBA" id="ARBA00022692"/>
    </source>
</evidence>
<accession>A0A6H0EVW4</accession>
<evidence type="ECO:0000256" key="11">
    <source>
        <dbReference type="ARBA" id="ARBA00023136"/>
    </source>
</evidence>
<organism evidence="14">
    <name type="scientific">Lipothrix lubbocki</name>
    <dbReference type="NCBI Taxonomy" id="1387126"/>
    <lineage>
        <taxon>Eukaryota</taxon>
        <taxon>Metazoa</taxon>
        <taxon>Ecdysozoa</taxon>
        <taxon>Arthropoda</taxon>
        <taxon>Hexapoda</taxon>
        <taxon>Collembola</taxon>
        <taxon>Symphypleona</taxon>
        <taxon>Sminthuridae</taxon>
        <taxon>Lipothrix</taxon>
    </lineage>
</organism>
<geneLocation type="mitochondrion" evidence="14"/>
<evidence type="ECO:0000256" key="4">
    <source>
        <dbReference type="ARBA" id="ARBA00022448"/>
    </source>
</evidence>
<dbReference type="EMBL" id="MK431899">
    <property type="protein sequence ID" value="QIT06482.1"/>
    <property type="molecule type" value="Genomic_DNA"/>
</dbReference>
<feature type="transmembrane region" description="Helical" evidence="13">
    <location>
        <begin position="12"/>
        <end position="32"/>
    </location>
</feature>
<dbReference type="GO" id="GO:0015078">
    <property type="term" value="F:proton transmembrane transporter activity"/>
    <property type="evidence" value="ECO:0007669"/>
    <property type="project" value="InterPro"/>
</dbReference>
<keyword evidence="10 12" id="KW-0496">Mitochondrion</keyword>
<dbReference type="InterPro" id="IPR001421">
    <property type="entry name" value="ATP8_metazoa"/>
</dbReference>
<sequence>MPQMSPILWNTLYFMFSLSMLFFFVKAYFSFLHKIKNPLNMKMISSKKYHWKW</sequence>
<gene>
    <name evidence="14" type="primary">ATP8</name>
</gene>
<dbReference type="GO" id="GO:0015986">
    <property type="term" value="P:proton motive force-driven ATP synthesis"/>
    <property type="evidence" value="ECO:0007669"/>
    <property type="project" value="InterPro"/>
</dbReference>
<name>A0A6H0EVW4_9HEXA</name>
<evidence type="ECO:0000256" key="8">
    <source>
        <dbReference type="ARBA" id="ARBA00022989"/>
    </source>
</evidence>
<keyword evidence="11 13" id="KW-0472">Membrane</keyword>
<dbReference type="GO" id="GO:0031966">
    <property type="term" value="C:mitochondrial membrane"/>
    <property type="evidence" value="ECO:0007669"/>
    <property type="project" value="UniProtKB-SubCell"/>
</dbReference>
<dbReference type="Pfam" id="PF00895">
    <property type="entry name" value="ATP-synt_8"/>
    <property type="match status" value="1"/>
</dbReference>
<comment type="similarity">
    <text evidence="2 12">Belongs to the ATPase protein 8 family.</text>
</comment>